<feature type="compositionally biased region" description="Low complexity" evidence="2">
    <location>
        <begin position="1115"/>
        <end position="1128"/>
    </location>
</feature>
<feature type="compositionally biased region" description="Basic and acidic residues" evidence="2">
    <location>
        <begin position="500"/>
        <end position="509"/>
    </location>
</feature>
<dbReference type="CDD" id="cd23767">
    <property type="entry name" value="IQCD"/>
    <property type="match status" value="1"/>
</dbReference>
<feature type="compositionally biased region" description="Polar residues" evidence="2">
    <location>
        <begin position="242"/>
        <end position="260"/>
    </location>
</feature>
<reference evidence="3" key="1">
    <citation type="journal article" date="2021" name="Mol. Ecol. Resour.">
        <title>Apolygus lucorum genome provides insights into omnivorousness and mesophyll feeding.</title>
        <authorList>
            <person name="Liu Y."/>
            <person name="Liu H."/>
            <person name="Wang H."/>
            <person name="Huang T."/>
            <person name="Liu B."/>
            <person name="Yang B."/>
            <person name="Yin L."/>
            <person name="Li B."/>
            <person name="Zhang Y."/>
            <person name="Zhang S."/>
            <person name="Jiang F."/>
            <person name="Zhang X."/>
            <person name="Ren Y."/>
            <person name="Wang B."/>
            <person name="Wang S."/>
            <person name="Lu Y."/>
            <person name="Wu K."/>
            <person name="Fan W."/>
            <person name="Wang G."/>
        </authorList>
    </citation>
    <scope>NUCLEOTIDE SEQUENCE</scope>
    <source>
        <strain evidence="3">12Hb</strain>
    </source>
</reference>
<proteinExistence type="predicted"/>
<dbReference type="SMART" id="SM00015">
    <property type="entry name" value="IQ"/>
    <property type="match status" value="3"/>
</dbReference>
<feature type="compositionally biased region" description="Basic and acidic residues" evidence="2">
    <location>
        <begin position="181"/>
        <end position="198"/>
    </location>
</feature>
<feature type="compositionally biased region" description="Basic and acidic residues" evidence="2">
    <location>
        <begin position="1057"/>
        <end position="1080"/>
    </location>
</feature>
<accession>A0A8S9Y8E7</accession>
<feature type="coiled-coil region" evidence="1">
    <location>
        <begin position="448"/>
        <end position="475"/>
    </location>
</feature>
<dbReference type="OrthoDB" id="6631480at2759"/>
<comment type="caution">
    <text evidence="3">The sequence shown here is derived from an EMBL/GenBank/DDBJ whole genome shotgun (WGS) entry which is preliminary data.</text>
</comment>
<dbReference type="Gene3D" id="1.20.5.190">
    <property type="match status" value="1"/>
</dbReference>
<feature type="region of interest" description="Disordered" evidence="2">
    <location>
        <begin position="59"/>
        <end position="112"/>
    </location>
</feature>
<keyword evidence="4" id="KW-1185">Reference proteome</keyword>
<feature type="compositionally biased region" description="Acidic residues" evidence="2">
    <location>
        <begin position="590"/>
        <end position="608"/>
    </location>
</feature>
<feature type="compositionally biased region" description="Polar residues" evidence="2">
    <location>
        <begin position="862"/>
        <end position="872"/>
    </location>
</feature>
<feature type="region of interest" description="Disordered" evidence="2">
    <location>
        <begin position="767"/>
        <end position="881"/>
    </location>
</feature>
<organism evidence="3 4">
    <name type="scientific">Apolygus lucorum</name>
    <name type="common">Small green plant bug</name>
    <name type="synonym">Lygocoris lucorum</name>
    <dbReference type="NCBI Taxonomy" id="248454"/>
    <lineage>
        <taxon>Eukaryota</taxon>
        <taxon>Metazoa</taxon>
        <taxon>Ecdysozoa</taxon>
        <taxon>Arthropoda</taxon>
        <taxon>Hexapoda</taxon>
        <taxon>Insecta</taxon>
        <taxon>Pterygota</taxon>
        <taxon>Neoptera</taxon>
        <taxon>Paraneoptera</taxon>
        <taxon>Hemiptera</taxon>
        <taxon>Heteroptera</taxon>
        <taxon>Panheteroptera</taxon>
        <taxon>Cimicomorpha</taxon>
        <taxon>Miridae</taxon>
        <taxon>Mirini</taxon>
        <taxon>Apolygus</taxon>
    </lineage>
</organism>
<feature type="compositionally biased region" description="Polar residues" evidence="2">
    <location>
        <begin position="201"/>
        <end position="224"/>
    </location>
</feature>
<protein>
    <submittedName>
        <fullName evidence="3">Uncharacterized protein</fullName>
    </submittedName>
</protein>
<evidence type="ECO:0000313" key="4">
    <source>
        <dbReference type="Proteomes" id="UP000466442"/>
    </source>
</evidence>
<keyword evidence="1" id="KW-0175">Coiled coil</keyword>
<feature type="compositionally biased region" description="Basic and acidic residues" evidence="2">
    <location>
        <begin position="1149"/>
        <end position="1163"/>
    </location>
</feature>
<feature type="compositionally biased region" description="Polar residues" evidence="2">
    <location>
        <begin position="1047"/>
        <end position="1056"/>
    </location>
</feature>
<feature type="compositionally biased region" description="Polar residues" evidence="2">
    <location>
        <begin position="296"/>
        <end position="312"/>
    </location>
</feature>
<dbReference type="PROSITE" id="PS50096">
    <property type="entry name" value="IQ"/>
    <property type="match status" value="3"/>
</dbReference>
<feature type="compositionally biased region" description="Basic and acidic residues" evidence="2">
    <location>
        <begin position="767"/>
        <end position="776"/>
    </location>
</feature>
<feature type="region of interest" description="Disordered" evidence="2">
    <location>
        <begin position="999"/>
        <end position="1214"/>
    </location>
</feature>
<evidence type="ECO:0000313" key="3">
    <source>
        <dbReference type="EMBL" id="KAF6216718.1"/>
    </source>
</evidence>
<feature type="region of interest" description="Disordered" evidence="2">
    <location>
        <begin position="170"/>
        <end position="418"/>
    </location>
</feature>
<feature type="compositionally biased region" description="Low complexity" evidence="2">
    <location>
        <begin position="524"/>
        <end position="535"/>
    </location>
</feature>
<sequence length="1214" mass="131018">MIRLGRSWRGDFSRTPALWGKGEEITVTSGASLVNRKIKISIFQSALFSTPLMGNVAQRLSPSKPQVGGVSPSSTADSTYRAPVVDAPPTSHPTPAAPAEQPPESSDTSHGVEATAVRKLAATTGTVAILGTTAQTPEHAAPSHEAQIVGATLKDQNKLPVAEEFIEITPAKSEEQVVPQEDEKGTKEIDRVDEEIVRDTGSASSDSARQVPQITETLVASLENSPVEEVASRRSSPDGAEPNSTDVSGIETQVTRSTDVASDDQLEGSSGLPKASKAPSDEAKSENNDSTRTLDNDISSEQMKTNSLSDVSFSEMDDKEAGSAAVEQKTQPEVFKTEAPSTESDRSEAELKLVEITPDSVSDSSPQITKEESTSDITSDQQDAQQGDEERLLNSTTSDERASDIEDDDESKKNNAAIKIQSSFRGFKVRKARSPKQNEDQLEEQLTLSEIEIVKQQVEGIIKEAEETTESLRNTPDITNIVNTEEAFPEPPDETVLLQLHDDDNEKDTQSLNSELVPYPNGEAASSAQLLNLANTTSDSDEKQSPTDNEESTTAVLARMTADEDLPAPDFELLESSCTDDLTEVPSDRADDEPPDSTEGDVTLEEDSDKMKDVQKVEVEELKAKTSSEDEVEELKAKTSSEDEVEELKAKTSSEVEVEELKGKPSSEVKVEELKAKTSSEDEVEELKAKTSSEDEVKELKAKTSSEDEVGELKAKTSSEVEVEELKGKTSSEDEVKQLKGKPSSEVEAEIAATKIQANVRGYLTRKQVEMTRQEAPDEQQSAPSEDSKSAPASKEEVAEEVAVAQDLGALTDETPATDSSQNAADSREEETPLKSSPTLQISAEKVVSAENKTDEEEKQLPPTSQSETSDLVESLEEPAAEITYVIDEGLDKMSSQSDSISQDTISQNTVEEMLKQQDHIMPLKPYLGENTPNAVFQPQDTIDDRTENDIISDNTLNPDILIKTLPDVDINDKFAQDDLPEIIPAPIKELLNELPKAITPDIDGNENSSQSIEELSSNPDRENLFPSNDNSTIDVPEISSAEETKGSSTASITSDSTKEKTSLGEVSELTKESDSKANTDVDVEEISESDIRTSDESSDQPKLVAEPESPKTNGAPASGATAAAATAEIIDIKAPSTDANPAPVSADTAKRSGEQAEIKEESETAILKNGSEPKPPSELDNLEDLLNNSATKIQANVRGYLSRKKQPPNEPEN</sequence>
<evidence type="ECO:0000256" key="2">
    <source>
        <dbReference type="SAM" id="MobiDB-lite"/>
    </source>
</evidence>
<dbReference type="InterPro" id="IPR000048">
    <property type="entry name" value="IQ_motif_EF-hand-BS"/>
</dbReference>
<feature type="compositionally biased region" description="Polar residues" evidence="2">
    <location>
        <begin position="815"/>
        <end position="825"/>
    </location>
</feature>
<feature type="compositionally biased region" description="Polar residues" evidence="2">
    <location>
        <begin position="359"/>
        <end position="368"/>
    </location>
</feature>
<dbReference type="Proteomes" id="UP000466442">
    <property type="component" value="Linkage Group LG1"/>
</dbReference>
<evidence type="ECO:0000256" key="1">
    <source>
        <dbReference type="SAM" id="Coils"/>
    </source>
</evidence>
<feature type="compositionally biased region" description="Basic and acidic residues" evidence="2">
    <location>
        <begin position="279"/>
        <end position="295"/>
    </location>
</feature>
<dbReference type="AlphaFoldDB" id="A0A8S9Y8E7"/>
<dbReference type="Pfam" id="PF00612">
    <property type="entry name" value="IQ"/>
    <property type="match status" value="3"/>
</dbReference>
<feature type="compositionally biased region" description="Basic and acidic residues" evidence="2">
    <location>
        <begin position="786"/>
        <end position="797"/>
    </location>
</feature>
<feature type="compositionally biased region" description="Basic and acidic residues" evidence="2">
    <location>
        <begin position="609"/>
        <end position="738"/>
    </location>
</feature>
<dbReference type="EMBL" id="WIXP02000001">
    <property type="protein sequence ID" value="KAF6216718.1"/>
    <property type="molecule type" value="Genomic_DNA"/>
</dbReference>
<feature type="compositionally biased region" description="Basic and acidic residues" evidence="2">
    <location>
        <begin position="388"/>
        <end position="404"/>
    </location>
</feature>
<feature type="compositionally biased region" description="Polar residues" evidence="2">
    <location>
        <begin position="375"/>
        <end position="385"/>
    </location>
</feature>
<feature type="region of interest" description="Disordered" evidence="2">
    <location>
        <begin position="498"/>
        <end position="748"/>
    </location>
</feature>
<gene>
    <name evidence="3" type="ORF">GE061_001065</name>
</gene>
<feature type="compositionally biased region" description="Basic and acidic residues" evidence="2">
    <location>
        <begin position="343"/>
        <end position="353"/>
    </location>
</feature>
<name>A0A8S9Y8E7_APOLU</name>
<feature type="compositionally biased region" description="Polar residues" evidence="2">
    <location>
        <begin position="1006"/>
        <end position="1019"/>
    </location>
</feature>